<dbReference type="EnsemblMetazoa" id="PPA37529.1">
    <property type="protein sequence ID" value="PPA37529.1"/>
    <property type="gene ID" value="WBGene00275898"/>
</dbReference>
<dbReference type="Proteomes" id="UP000005239">
    <property type="component" value="Unassembled WGS sequence"/>
</dbReference>
<organism evidence="1 2">
    <name type="scientific">Pristionchus pacificus</name>
    <name type="common">Parasitic nematode worm</name>
    <dbReference type="NCBI Taxonomy" id="54126"/>
    <lineage>
        <taxon>Eukaryota</taxon>
        <taxon>Metazoa</taxon>
        <taxon>Ecdysozoa</taxon>
        <taxon>Nematoda</taxon>
        <taxon>Chromadorea</taxon>
        <taxon>Rhabditida</taxon>
        <taxon>Rhabditina</taxon>
        <taxon>Diplogasteromorpha</taxon>
        <taxon>Diplogasteroidea</taxon>
        <taxon>Neodiplogasteridae</taxon>
        <taxon>Pristionchus</taxon>
    </lineage>
</organism>
<protein>
    <submittedName>
        <fullName evidence="1">Uncharacterized protein</fullName>
    </submittedName>
</protein>
<reference evidence="2" key="1">
    <citation type="journal article" date="2008" name="Nat. Genet.">
        <title>The Pristionchus pacificus genome provides a unique perspective on nematode lifestyle and parasitism.</title>
        <authorList>
            <person name="Dieterich C."/>
            <person name="Clifton S.W."/>
            <person name="Schuster L.N."/>
            <person name="Chinwalla A."/>
            <person name="Delehaunty K."/>
            <person name="Dinkelacker I."/>
            <person name="Fulton L."/>
            <person name="Fulton R."/>
            <person name="Godfrey J."/>
            <person name="Minx P."/>
            <person name="Mitreva M."/>
            <person name="Roeseler W."/>
            <person name="Tian H."/>
            <person name="Witte H."/>
            <person name="Yang S.P."/>
            <person name="Wilson R.K."/>
            <person name="Sommer R.J."/>
        </authorList>
    </citation>
    <scope>NUCLEOTIDE SEQUENCE [LARGE SCALE GENOMIC DNA]</scope>
    <source>
        <strain evidence="2">PS312</strain>
    </source>
</reference>
<gene>
    <name evidence="1" type="primary">WBGene00275898</name>
</gene>
<name>A0A2A6BBG5_PRIPA</name>
<reference evidence="1" key="2">
    <citation type="submission" date="2022-06" db="UniProtKB">
        <authorList>
            <consortium name="EnsemblMetazoa"/>
        </authorList>
    </citation>
    <scope>IDENTIFICATION</scope>
    <source>
        <strain evidence="1">PS312</strain>
    </source>
</reference>
<accession>A0A8R1URY1</accession>
<dbReference type="AlphaFoldDB" id="A0A2A6BBG5"/>
<evidence type="ECO:0000313" key="2">
    <source>
        <dbReference type="Proteomes" id="UP000005239"/>
    </source>
</evidence>
<evidence type="ECO:0000313" key="1">
    <source>
        <dbReference type="EnsemblMetazoa" id="PPA37529.1"/>
    </source>
</evidence>
<proteinExistence type="predicted"/>
<sequence>MCGIRFEFDEDEGELFSVRAQEMFALITFWQAYELKEIYDKNDPVCAQLSRPSLNPPSLSPLYL</sequence>
<accession>A0A2A6BBG5</accession>
<keyword evidence="2" id="KW-1185">Reference proteome</keyword>